<name>A0A5S6R1H5_TRIMR</name>
<proteinExistence type="predicted"/>
<evidence type="ECO:0000313" key="3">
    <source>
        <dbReference type="WBParaSite" id="TMUE_3000013506.1"/>
    </source>
</evidence>
<sequence>MSLQGHWSGAVKQQRPKRYGPTSRDDVLAGPNAGGEVTHNVIPCLCGSLHSNWQGRHDSNLSAVFVDKHLVEAPLDSGSSVSLIRMDVLRGHRNDLSSTSVTLMTGTGQWLTALGSTVLSVQIGSLNCSRNFLVVHQLVTDIILGTDFLSAHRVYIDVARRIAFGPELGQLCLGNSTR</sequence>
<dbReference type="InterPro" id="IPR021109">
    <property type="entry name" value="Peptidase_aspartic_dom_sf"/>
</dbReference>
<dbReference type="Pfam" id="PF13975">
    <property type="entry name" value="gag-asp_proteas"/>
    <property type="match status" value="1"/>
</dbReference>
<organism evidence="2 3">
    <name type="scientific">Trichuris muris</name>
    <name type="common">Mouse whipworm</name>
    <dbReference type="NCBI Taxonomy" id="70415"/>
    <lineage>
        <taxon>Eukaryota</taxon>
        <taxon>Metazoa</taxon>
        <taxon>Ecdysozoa</taxon>
        <taxon>Nematoda</taxon>
        <taxon>Enoplea</taxon>
        <taxon>Dorylaimia</taxon>
        <taxon>Trichinellida</taxon>
        <taxon>Trichuridae</taxon>
        <taxon>Trichuris</taxon>
    </lineage>
</organism>
<dbReference type="Gene3D" id="2.40.70.10">
    <property type="entry name" value="Acid Proteases"/>
    <property type="match status" value="1"/>
</dbReference>
<reference evidence="3" key="1">
    <citation type="submission" date="2019-12" db="UniProtKB">
        <authorList>
            <consortium name="WormBaseParasite"/>
        </authorList>
    </citation>
    <scope>IDENTIFICATION</scope>
</reference>
<evidence type="ECO:0000313" key="2">
    <source>
        <dbReference type="Proteomes" id="UP000046395"/>
    </source>
</evidence>
<accession>A0A5S6R1H5</accession>
<evidence type="ECO:0000256" key="1">
    <source>
        <dbReference type="SAM" id="MobiDB-lite"/>
    </source>
</evidence>
<feature type="region of interest" description="Disordered" evidence="1">
    <location>
        <begin position="1"/>
        <end position="32"/>
    </location>
</feature>
<dbReference type="WBParaSite" id="TMUE_3000013506.1">
    <property type="protein sequence ID" value="TMUE_3000013506.1"/>
    <property type="gene ID" value="WBGene00292174"/>
</dbReference>
<dbReference type="CDD" id="cd00303">
    <property type="entry name" value="retropepsin_like"/>
    <property type="match status" value="1"/>
</dbReference>
<keyword evidence="2" id="KW-1185">Reference proteome</keyword>
<dbReference type="AlphaFoldDB" id="A0A5S6R1H5"/>
<dbReference type="SUPFAM" id="SSF50630">
    <property type="entry name" value="Acid proteases"/>
    <property type="match status" value="1"/>
</dbReference>
<protein>
    <submittedName>
        <fullName evidence="3">Peptidase A2 domain-containing protein</fullName>
    </submittedName>
</protein>
<dbReference type="Proteomes" id="UP000046395">
    <property type="component" value="Unassembled WGS sequence"/>
</dbReference>